<proteinExistence type="predicted"/>
<dbReference type="InterPro" id="IPR027417">
    <property type="entry name" value="P-loop_NTPase"/>
</dbReference>
<comment type="caution">
    <text evidence="13">The sequence shown here is derived from an EMBL/GenBank/DDBJ whole genome shotgun (WGS) entry which is preliminary data.</text>
</comment>
<gene>
    <name evidence="13" type="ORF">LSCM4_05891</name>
</gene>
<dbReference type="RefSeq" id="XP_067063594.1">
    <property type="nucleotide sequence ID" value="XM_067207821.1"/>
</dbReference>
<dbReference type="EMBL" id="JAFHLR010000021">
    <property type="protein sequence ID" value="KAG5479883.1"/>
    <property type="molecule type" value="Genomic_DNA"/>
</dbReference>
<dbReference type="FunFam" id="3.40.50.300:FF:000809">
    <property type="entry name" value="ATP-dependent RNA helicase SUB2"/>
    <property type="match status" value="1"/>
</dbReference>
<feature type="compositionally biased region" description="Basic residues" evidence="9">
    <location>
        <begin position="58"/>
        <end position="68"/>
    </location>
</feature>
<feature type="short sequence motif" description="Q motif" evidence="8">
    <location>
        <begin position="127"/>
        <end position="155"/>
    </location>
</feature>
<dbReference type="SMART" id="SM00490">
    <property type="entry name" value="HELICc"/>
    <property type="match status" value="1"/>
</dbReference>
<keyword evidence="7" id="KW-0648">Protein biosynthesis</keyword>
<dbReference type="Pfam" id="PF00270">
    <property type="entry name" value="DEAD"/>
    <property type="match status" value="1"/>
</dbReference>
<accession>A0A836HEG7</accession>
<dbReference type="SUPFAM" id="SSF52540">
    <property type="entry name" value="P-loop containing nucleoside triphosphate hydrolases"/>
    <property type="match status" value="1"/>
</dbReference>
<dbReference type="AlphaFoldDB" id="A0A836HEG7"/>
<keyword evidence="5" id="KW-0347">Helicase</keyword>
<dbReference type="GO" id="GO:0003743">
    <property type="term" value="F:translation initiation factor activity"/>
    <property type="evidence" value="ECO:0007669"/>
    <property type="project" value="UniProtKB-KW"/>
</dbReference>
<dbReference type="PANTHER" id="PTHR47958">
    <property type="entry name" value="ATP-DEPENDENT RNA HELICASE DBP3"/>
    <property type="match status" value="1"/>
</dbReference>
<dbReference type="CDD" id="cd17950">
    <property type="entry name" value="DEADc_DDX39"/>
    <property type="match status" value="1"/>
</dbReference>
<name>A0A836HEG7_9TRYP</name>
<feature type="domain" description="Helicase C-terminal" evidence="11">
    <location>
        <begin position="363"/>
        <end position="512"/>
    </location>
</feature>
<evidence type="ECO:0000256" key="7">
    <source>
        <dbReference type="ARBA" id="ARBA00022917"/>
    </source>
</evidence>
<evidence type="ECO:0000256" key="3">
    <source>
        <dbReference type="ARBA" id="ARBA00022741"/>
    </source>
</evidence>
<evidence type="ECO:0000259" key="12">
    <source>
        <dbReference type="PROSITE" id="PS51195"/>
    </source>
</evidence>
<feature type="region of interest" description="Disordered" evidence="9">
    <location>
        <begin position="47"/>
        <end position="68"/>
    </location>
</feature>
<dbReference type="InterPro" id="IPR014014">
    <property type="entry name" value="RNA_helicase_DEAD_Q_motif"/>
</dbReference>
<dbReference type="GO" id="GO:0016787">
    <property type="term" value="F:hydrolase activity"/>
    <property type="evidence" value="ECO:0007669"/>
    <property type="project" value="UniProtKB-KW"/>
</dbReference>
<dbReference type="FunFam" id="3.40.50.300:FF:002240">
    <property type="entry name" value="ATP-dependent DEAD/H RNA helicase"/>
    <property type="match status" value="1"/>
</dbReference>
<dbReference type="Proteomes" id="UP000674143">
    <property type="component" value="Unassembled WGS sequence"/>
</dbReference>
<dbReference type="InterPro" id="IPR001650">
    <property type="entry name" value="Helicase_C-like"/>
</dbReference>
<organism evidence="13 14">
    <name type="scientific">Leishmania orientalis</name>
    <dbReference type="NCBI Taxonomy" id="2249476"/>
    <lineage>
        <taxon>Eukaryota</taxon>
        <taxon>Discoba</taxon>
        <taxon>Euglenozoa</taxon>
        <taxon>Kinetoplastea</taxon>
        <taxon>Metakinetoplastina</taxon>
        <taxon>Trypanosomatida</taxon>
        <taxon>Trypanosomatidae</taxon>
        <taxon>Leishmaniinae</taxon>
        <taxon>Leishmania</taxon>
    </lineage>
</organism>
<keyword evidence="2" id="KW-0396">Initiation factor</keyword>
<dbReference type="KEGG" id="loi:92361755"/>
<dbReference type="GeneID" id="92361755"/>
<evidence type="ECO:0000313" key="14">
    <source>
        <dbReference type="Proteomes" id="UP000674143"/>
    </source>
</evidence>
<dbReference type="Pfam" id="PF00271">
    <property type="entry name" value="Helicase_C"/>
    <property type="match status" value="1"/>
</dbReference>
<evidence type="ECO:0000256" key="1">
    <source>
        <dbReference type="ARBA" id="ARBA00012552"/>
    </source>
</evidence>
<dbReference type="Gene3D" id="3.40.50.300">
    <property type="entry name" value="P-loop containing nucleotide triphosphate hydrolases"/>
    <property type="match status" value="2"/>
</dbReference>
<evidence type="ECO:0000256" key="2">
    <source>
        <dbReference type="ARBA" id="ARBA00022540"/>
    </source>
</evidence>
<dbReference type="GO" id="GO:0005524">
    <property type="term" value="F:ATP binding"/>
    <property type="evidence" value="ECO:0007669"/>
    <property type="project" value="UniProtKB-KW"/>
</dbReference>
<keyword evidence="4" id="KW-0378">Hydrolase</keyword>
<dbReference type="InterPro" id="IPR014001">
    <property type="entry name" value="Helicase_ATP-bd"/>
</dbReference>
<feature type="domain" description="Helicase ATP-binding" evidence="10">
    <location>
        <begin position="158"/>
        <end position="335"/>
    </location>
</feature>
<evidence type="ECO:0000256" key="5">
    <source>
        <dbReference type="ARBA" id="ARBA00022806"/>
    </source>
</evidence>
<evidence type="ECO:0000259" key="10">
    <source>
        <dbReference type="PROSITE" id="PS51192"/>
    </source>
</evidence>
<dbReference type="InterPro" id="IPR011545">
    <property type="entry name" value="DEAD/DEAH_box_helicase_dom"/>
</dbReference>
<reference evidence="14" key="2">
    <citation type="journal article" date="2021" name="Sci. Data">
        <title>Chromosome-scale genome sequencing, assembly and annotation of six genomes from subfamily Leishmaniinae.</title>
        <authorList>
            <person name="Almutairi H."/>
            <person name="Urbaniak M.D."/>
            <person name="Bates M.D."/>
            <person name="Jariyapan N."/>
            <person name="Kwakye-Nuako G."/>
            <person name="Thomaz Soccol V."/>
            <person name="Al-Salem W.S."/>
            <person name="Dillon R.J."/>
            <person name="Bates P.A."/>
            <person name="Gatherer D."/>
        </authorList>
    </citation>
    <scope>NUCLEOTIDE SEQUENCE [LARGE SCALE GENOMIC DNA]</scope>
</reference>
<evidence type="ECO:0000259" key="11">
    <source>
        <dbReference type="PROSITE" id="PS51194"/>
    </source>
</evidence>
<evidence type="ECO:0000256" key="4">
    <source>
        <dbReference type="ARBA" id="ARBA00022801"/>
    </source>
</evidence>
<protein>
    <recommendedName>
        <fullName evidence="1">RNA helicase</fullName>
        <ecNumber evidence="1">3.6.4.13</ecNumber>
    </recommendedName>
</protein>
<feature type="domain" description="DEAD-box RNA helicase Q" evidence="12">
    <location>
        <begin position="127"/>
        <end position="155"/>
    </location>
</feature>
<sequence>MCTYDCPTHRCVSVCVCACVCVCVYTRTPILSYSRISTTATKRTTASSITTTIEHPSKQRHQYNAHPSTPRHRLSLLPSFPPPSCRLDWAIMSSDLADFDGDDVRTTVVAAQPMGVGMGTHSAVALGGFQDFCLKSELANAIRENGFEHPSEVQHQALPKAMLGADILAQAKSGMGKTAVFVFALLEQVEKVPQGQKPYCQAVVLVHARELAYQIEQEFKRFSKYLPYATTGVFFGGIPEDENVKQLKKEVPAIIVGTPGRMKALVQSKAFDTTHVKWFVVDEFDRCLEDVKMRRDVQEIFMKLPKEKQVMMFSATMTDELRDVAKKFMKDATEIYVDQRAKLTLHGLAQFYMNVTEMEKTRRLAEILDVVEFNQAIIFTSSVERCEALNRQLQQMKFPSQAVHSRMNQEERLRVYESCKVNNTRIMVATDLFGRGVDFDRINLVVQYDMASEADSYLHRVGRAGRFGTKGLTIAFITTDEKEIKRENRTYTDGGVMKEVQERFEMKVEELTDINSQLNENQYMNK</sequence>
<evidence type="ECO:0000256" key="6">
    <source>
        <dbReference type="ARBA" id="ARBA00022840"/>
    </source>
</evidence>
<dbReference type="PROSITE" id="PS51195">
    <property type="entry name" value="Q_MOTIF"/>
    <property type="match status" value="1"/>
</dbReference>
<keyword evidence="14" id="KW-1185">Reference proteome</keyword>
<dbReference type="GO" id="GO:0003676">
    <property type="term" value="F:nucleic acid binding"/>
    <property type="evidence" value="ECO:0007669"/>
    <property type="project" value="InterPro"/>
</dbReference>
<dbReference type="GO" id="GO:0003724">
    <property type="term" value="F:RNA helicase activity"/>
    <property type="evidence" value="ECO:0007669"/>
    <property type="project" value="UniProtKB-EC"/>
</dbReference>
<dbReference type="PROSITE" id="PS51194">
    <property type="entry name" value="HELICASE_CTER"/>
    <property type="match status" value="1"/>
</dbReference>
<evidence type="ECO:0000256" key="8">
    <source>
        <dbReference type="PROSITE-ProRule" id="PRU00552"/>
    </source>
</evidence>
<keyword evidence="3" id="KW-0547">Nucleotide-binding</keyword>
<dbReference type="EC" id="3.6.4.13" evidence="1"/>
<reference evidence="14" key="1">
    <citation type="journal article" date="2021" name="Microbiol. Resour. Announc.">
        <title>LGAAP: Leishmaniinae Genome Assembly and Annotation Pipeline.</title>
        <authorList>
            <person name="Almutairi H."/>
            <person name="Urbaniak M.D."/>
            <person name="Bates M.D."/>
            <person name="Jariyapan N."/>
            <person name="Kwakye-Nuako G."/>
            <person name="Thomaz-Soccol V."/>
            <person name="Al-Salem W.S."/>
            <person name="Dillon R.J."/>
            <person name="Bates P.A."/>
            <person name="Gatherer D."/>
        </authorList>
    </citation>
    <scope>NUCLEOTIDE SEQUENCE [LARGE SCALE GENOMIC DNA]</scope>
</reference>
<evidence type="ECO:0000313" key="13">
    <source>
        <dbReference type="EMBL" id="KAG5479883.1"/>
    </source>
</evidence>
<keyword evidence="6" id="KW-0067">ATP-binding</keyword>
<dbReference type="SMART" id="SM00487">
    <property type="entry name" value="DEXDc"/>
    <property type="match status" value="1"/>
</dbReference>
<dbReference type="PROSITE" id="PS51192">
    <property type="entry name" value="HELICASE_ATP_BIND_1"/>
    <property type="match status" value="1"/>
</dbReference>
<evidence type="ECO:0000256" key="9">
    <source>
        <dbReference type="SAM" id="MobiDB-lite"/>
    </source>
</evidence>
<dbReference type="SMR" id="A0A836HEG7"/>
<dbReference type="CDD" id="cd18787">
    <property type="entry name" value="SF2_C_DEAD"/>
    <property type="match status" value="1"/>
</dbReference>